<evidence type="ECO:0000313" key="10">
    <source>
        <dbReference type="Proteomes" id="UP000287296"/>
    </source>
</evidence>
<evidence type="ECO:0000256" key="2">
    <source>
        <dbReference type="ARBA" id="ARBA00022448"/>
    </source>
</evidence>
<dbReference type="Gene3D" id="1.10.3730.20">
    <property type="match status" value="1"/>
</dbReference>
<keyword evidence="6 8" id="KW-0472">Membrane</keyword>
<feature type="transmembrane region" description="Helical" evidence="8">
    <location>
        <begin position="84"/>
        <end position="103"/>
    </location>
</feature>
<reference evidence="9 10" key="1">
    <citation type="submission" date="2018-12" db="EMBL/GenBank/DDBJ databases">
        <authorList>
            <person name="Sun L."/>
            <person name="Chen Z."/>
        </authorList>
    </citation>
    <scope>NUCLEOTIDE SEQUENCE [LARGE SCALE GENOMIC DNA]</scope>
    <source>
        <strain evidence="9 10">LMG 29736</strain>
    </source>
</reference>
<evidence type="ECO:0000313" key="9">
    <source>
        <dbReference type="EMBL" id="RST60265.1"/>
    </source>
</evidence>
<keyword evidence="3" id="KW-1003">Cell membrane</keyword>
<dbReference type="PANTHER" id="PTHR30561:SF1">
    <property type="entry name" value="MULTIDRUG TRANSPORTER EMRE"/>
    <property type="match status" value="1"/>
</dbReference>
<dbReference type="FunFam" id="1.10.3730.20:FF:000001">
    <property type="entry name" value="Quaternary ammonium compound resistance transporter SugE"/>
    <property type="match status" value="1"/>
</dbReference>
<organism evidence="9 10">
    <name type="scientific">Siminovitchia terrae</name>
    <name type="common">Bacillus terrae</name>
    <dbReference type="NCBI Taxonomy" id="1914933"/>
    <lineage>
        <taxon>Bacteria</taxon>
        <taxon>Bacillati</taxon>
        <taxon>Bacillota</taxon>
        <taxon>Bacilli</taxon>
        <taxon>Bacillales</taxon>
        <taxon>Bacillaceae</taxon>
        <taxon>Siminovitchia</taxon>
    </lineage>
</organism>
<dbReference type="RefSeq" id="WP_120117617.1">
    <property type="nucleotide sequence ID" value="NZ_QYTW02000005.1"/>
</dbReference>
<evidence type="ECO:0000256" key="8">
    <source>
        <dbReference type="SAM" id="Phobius"/>
    </source>
</evidence>
<dbReference type="InterPro" id="IPR000390">
    <property type="entry name" value="Small_drug/metabolite_transptr"/>
</dbReference>
<dbReference type="Proteomes" id="UP000287296">
    <property type="component" value="Unassembled WGS sequence"/>
</dbReference>
<evidence type="ECO:0000256" key="7">
    <source>
        <dbReference type="RuleBase" id="RU003942"/>
    </source>
</evidence>
<evidence type="ECO:0000256" key="3">
    <source>
        <dbReference type="ARBA" id="ARBA00022475"/>
    </source>
</evidence>
<dbReference type="EMBL" id="QYTW02000005">
    <property type="protein sequence ID" value="RST60265.1"/>
    <property type="molecule type" value="Genomic_DNA"/>
</dbReference>
<evidence type="ECO:0000256" key="1">
    <source>
        <dbReference type="ARBA" id="ARBA00004651"/>
    </source>
</evidence>
<keyword evidence="5 8" id="KW-1133">Transmembrane helix</keyword>
<dbReference type="PANTHER" id="PTHR30561">
    <property type="entry name" value="SMR FAMILY PROTON-DEPENDENT DRUG EFFLUX TRANSPORTER SUGE"/>
    <property type="match status" value="1"/>
</dbReference>
<keyword evidence="4 7" id="KW-0812">Transmembrane</keyword>
<feature type="transmembrane region" description="Helical" evidence="8">
    <location>
        <begin position="57"/>
        <end position="78"/>
    </location>
</feature>
<evidence type="ECO:0000256" key="4">
    <source>
        <dbReference type="ARBA" id="ARBA00022692"/>
    </source>
</evidence>
<dbReference type="Pfam" id="PF00893">
    <property type="entry name" value="Multi_Drug_Res"/>
    <property type="match status" value="1"/>
</dbReference>
<dbReference type="InterPro" id="IPR037185">
    <property type="entry name" value="EmrE-like"/>
</dbReference>
<comment type="subcellular location">
    <subcellularLocation>
        <location evidence="1 7">Cell membrane</location>
        <topology evidence="1 7">Multi-pass membrane protein</topology>
    </subcellularLocation>
</comment>
<sequence length="122" mass="13203">MAWIYLTAAILFEVVGTVSMKLSHGFTKAIPSVLMIIFYLLAFTCLNFTLKTIPVSVAYAIWSGVGTAAIAVIGYIAFKETLTVMKVTAIILIIVGVALLNISSESSETDKTRLNAQHEMEA</sequence>
<feature type="transmembrane region" description="Helical" evidence="8">
    <location>
        <begin position="32"/>
        <end position="50"/>
    </location>
</feature>
<comment type="caution">
    <text evidence="9">The sequence shown here is derived from an EMBL/GenBank/DDBJ whole genome shotgun (WGS) entry which is preliminary data.</text>
</comment>
<dbReference type="InterPro" id="IPR045324">
    <property type="entry name" value="Small_multidrug_res"/>
</dbReference>
<dbReference type="SUPFAM" id="SSF103481">
    <property type="entry name" value="Multidrug resistance efflux transporter EmrE"/>
    <property type="match status" value="1"/>
</dbReference>
<evidence type="ECO:0000256" key="6">
    <source>
        <dbReference type="ARBA" id="ARBA00023136"/>
    </source>
</evidence>
<proteinExistence type="inferred from homology"/>
<dbReference type="AlphaFoldDB" id="A0A429X9Y8"/>
<dbReference type="GO" id="GO:0005886">
    <property type="term" value="C:plasma membrane"/>
    <property type="evidence" value="ECO:0007669"/>
    <property type="project" value="UniProtKB-SubCell"/>
</dbReference>
<evidence type="ECO:0000256" key="5">
    <source>
        <dbReference type="ARBA" id="ARBA00022989"/>
    </source>
</evidence>
<accession>A0A429X9Y8</accession>
<protein>
    <submittedName>
        <fullName evidence="9">Multidrug efflux SMR transporter</fullName>
    </submittedName>
</protein>
<dbReference type="OrthoDB" id="21828at2"/>
<comment type="similarity">
    <text evidence="7">Belongs to the drug/metabolite transporter (DMT) superfamily. Small multidrug resistance (SMR) (TC 2.A.7.1) family.</text>
</comment>
<gene>
    <name evidence="9" type="ORF">D5F11_007380</name>
</gene>
<name>A0A429X9Y8_SIMTE</name>
<keyword evidence="2" id="KW-0813">Transport</keyword>
<dbReference type="GO" id="GO:0022857">
    <property type="term" value="F:transmembrane transporter activity"/>
    <property type="evidence" value="ECO:0007669"/>
    <property type="project" value="InterPro"/>
</dbReference>